<proteinExistence type="predicted"/>
<dbReference type="Proteomes" id="UP000194469">
    <property type="component" value="Unassembled WGS sequence"/>
</dbReference>
<accession>A0A1Y6FMY0</accession>
<dbReference type="InterPro" id="IPR027417">
    <property type="entry name" value="P-loop_NTPase"/>
</dbReference>
<keyword evidence="3" id="KW-1185">Reference proteome</keyword>
<keyword evidence="2" id="KW-0378">Hydrolase</keyword>
<gene>
    <name evidence="2" type="ORF">SAMN06295984_1749</name>
</gene>
<protein>
    <submittedName>
        <fullName evidence="2">RNA helicase</fullName>
    </submittedName>
</protein>
<keyword evidence="2" id="KW-0547">Nucleotide-binding</keyword>
<dbReference type="AlphaFoldDB" id="A0A1Y6FMY0"/>
<keyword evidence="2" id="KW-0067">ATP-binding</keyword>
<evidence type="ECO:0000313" key="3">
    <source>
        <dbReference type="Proteomes" id="UP000194469"/>
    </source>
</evidence>
<sequence length="388" mass="42838">MRASGSLGPDTKIRAERGDRDFAPGDRIMFLRNERGLGVKNGSLGTVQSASQFRMAVMLDDGRRVAFDLKDYAHIDHGYAATIHKAQGMTVDRVQVLATPGVDSHSTYVALSRHREQVHLYYGRDDFASQSKLVGAASRERGKDMASDYRAQETAKAAEPKRSMFSGVKLMRPIDLDATGKALTQPPPAIEPVAAPAKRTVTSRPELDPRDAKLGAAVARHARIVRTLLYLRSVGEPRTAEQVVELTGSRAALDAHIPNGALHLESAFAADRPLIEEAANGKTQNAIRAMRLEAELAKNPTMRADRFVERWQVLDRQRRQLIRNYEDNKANKVADRMIGMAKGLERDPQVESILRNRKAALNLPNILKKSVGQSLVELVGRGRSRGLE</sequence>
<dbReference type="InterPro" id="IPR027351">
    <property type="entry name" value="(+)RNA_virus_helicase_core_dom"/>
</dbReference>
<dbReference type="GO" id="GO:0005524">
    <property type="term" value="F:ATP binding"/>
    <property type="evidence" value="ECO:0007669"/>
    <property type="project" value="InterPro"/>
</dbReference>
<dbReference type="SUPFAM" id="SSF52540">
    <property type="entry name" value="P-loop containing nucleoside triphosphate hydrolases"/>
    <property type="match status" value="1"/>
</dbReference>
<dbReference type="Gene3D" id="2.30.30.940">
    <property type="match status" value="1"/>
</dbReference>
<evidence type="ECO:0000313" key="2">
    <source>
        <dbReference type="EMBL" id="SMQ76308.1"/>
    </source>
</evidence>
<dbReference type="EMBL" id="FXWL01000002">
    <property type="protein sequence ID" value="SMQ76308.1"/>
    <property type="molecule type" value="Genomic_DNA"/>
</dbReference>
<keyword evidence="2" id="KW-0347">Helicase</keyword>
<organism evidence="2 3">
    <name type="scientific">Sphingopyxis terrae subsp. ummariensis</name>
    <dbReference type="NCBI Taxonomy" id="429001"/>
    <lineage>
        <taxon>Bacteria</taxon>
        <taxon>Pseudomonadati</taxon>
        <taxon>Pseudomonadota</taxon>
        <taxon>Alphaproteobacteria</taxon>
        <taxon>Sphingomonadales</taxon>
        <taxon>Sphingomonadaceae</taxon>
        <taxon>Sphingopyxis</taxon>
    </lineage>
</organism>
<dbReference type="Pfam" id="PF01443">
    <property type="entry name" value="Viral_helicase1"/>
    <property type="match status" value="1"/>
</dbReference>
<reference evidence="3" key="1">
    <citation type="submission" date="2017-04" db="EMBL/GenBank/DDBJ databases">
        <authorList>
            <person name="Varghese N."/>
            <person name="Submissions S."/>
        </authorList>
    </citation>
    <scope>NUCLEOTIDE SEQUENCE [LARGE SCALE GENOMIC DNA]</scope>
    <source>
        <strain evidence="3">UI2</strain>
    </source>
</reference>
<dbReference type="GO" id="GO:0004386">
    <property type="term" value="F:helicase activity"/>
    <property type="evidence" value="ECO:0007669"/>
    <property type="project" value="UniProtKB-KW"/>
</dbReference>
<name>A0A1Y6FMY0_9SPHN</name>
<feature type="domain" description="(+)RNA virus helicase C-terminal" evidence="1">
    <location>
        <begin position="72"/>
        <end position="121"/>
    </location>
</feature>
<evidence type="ECO:0000259" key="1">
    <source>
        <dbReference type="Pfam" id="PF01443"/>
    </source>
</evidence>
<dbReference type="RefSeq" id="WP_086456823.1">
    <property type="nucleotide sequence ID" value="NZ_FXWL01000002.1"/>
</dbReference>
<dbReference type="CDD" id="cd18809">
    <property type="entry name" value="SF1_C_RecD"/>
    <property type="match status" value="1"/>
</dbReference>